<sequence>MSEIILDQIENQISKFEYNINHNKIQKIKLDDLKEIISELPPINYLEEKKMRDFGYRLWNLGITLKNKEEKNEENRTFLNCENPDEDEDEDDIEDDD</sequence>
<comment type="caution">
    <text evidence="2">The sequence shown here is derived from an EMBL/GenBank/DDBJ whole genome shotgun (WGS) entry which is preliminary data.</text>
</comment>
<dbReference type="EMBL" id="JAPDFW010000083">
    <property type="protein sequence ID" value="KAJ5072040.1"/>
    <property type="molecule type" value="Genomic_DNA"/>
</dbReference>
<proteinExistence type="predicted"/>
<dbReference type="Proteomes" id="UP001149090">
    <property type="component" value="Unassembled WGS sequence"/>
</dbReference>
<name>A0A9Q0LGJ5_ANAIG</name>
<reference evidence="2" key="1">
    <citation type="submission" date="2022-10" db="EMBL/GenBank/DDBJ databases">
        <title>Novel sulphate-reducing endosymbionts in the free-living metamonad Anaeramoeba.</title>
        <authorList>
            <person name="Jerlstrom-Hultqvist J."/>
            <person name="Cepicka I."/>
            <person name="Gallot-Lavallee L."/>
            <person name="Salas-Leiva D."/>
            <person name="Curtis B.A."/>
            <person name="Zahonova K."/>
            <person name="Pipaliya S."/>
            <person name="Dacks J."/>
            <person name="Roger A.J."/>
        </authorList>
    </citation>
    <scope>NUCLEOTIDE SEQUENCE</scope>
    <source>
        <strain evidence="2">BMAN</strain>
    </source>
</reference>
<gene>
    <name evidence="2" type="ORF">M0811_09684</name>
</gene>
<feature type="region of interest" description="Disordered" evidence="1">
    <location>
        <begin position="72"/>
        <end position="97"/>
    </location>
</feature>
<evidence type="ECO:0000313" key="2">
    <source>
        <dbReference type="EMBL" id="KAJ5072040.1"/>
    </source>
</evidence>
<organism evidence="2 3">
    <name type="scientific">Anaeramoeba ignava</name>
    <name type="common">Anaerobic marine amoeba</name>
    <dbReference type="NCBI Taxonomy" id="1746090"/>
    <lineage>
        <taxon>Eukaryota</taxon>
        <taxon>Metamonada</taxon>
        <taxon>Anaeramoebidae</taxon>
        <taxon>Anaeramoeba</taxon>
    </lineage>
</organism>
<accession>A0A9Q0LGJ5</accession>
<feature type="compositionally biased region" description="Acidic residues" evidence="1">
    <location>
        <begin position="83"/>
        <end position="97"/>
    </location>
</feature>
<evidence type="ECO:0000313" key="3">
    <source>
        <dbReference type="Proteomes" id="UP001149090"/>
    </source>
</evidence>
<dbReference type="AlphaFoldDB" id="A0A9Q0LGJ5"/>
<keyword evidence="3" id="KW-1185">Reference proteome</keyword>
<evidence type="ECO:0000256" key="1">
    <source>
        <dbReference type="SAM" id="MobiDB-lite"/>
    </source>
</evidence>
<protein>
    <submittedName>
        <fullName evidence="2">Uncharacterized protein</fullName>
    </submittedName>
</protein>